<dbReference type="PANTHER" id="PTHR12596:SF1">
    <property type="entry name" value="EXPORTIN-4"/>
    <property type="match status" value="1"/>
</dbReference>
<evidence type="ECO:0000313" key="10">
    <source>
        <dbReference type="EMBL" id="KAJ0397159.1"/>
    </source>
</evidence>
<dbReference type="SUPFAM" id="SSF48371">
    <property type="entry name" value="ARM repeat"/>
    <property type="match status" value="1"/>
</dbReference>
<reference evidence="10" key="1">
    <citation type="submission" date="2021-12" db="EMBL/GenBank/DDBJ databases">
        <title>Prjna785345.</title>
        <authorList>
            <person name="Rujirawat T."/>
            <person name="Krajaejun T."/>
        </authorList>
    </citation>
    <scope>NUCLEOTIDE SEQUENCE</scope>
    <source>
        <strain evidence="10">Pi057C3</strain>
    </source>
</reference>
<evidence type="ECO:0000256" key="8">
    <source>
        <dbReference type="ARBA" id="ARBA00040444"/>
    </source>
</evidence>
<evidence type="ECO:0000256" key="1">
    <source>
        <dbReference type="ARBA" id="ARBA00004123"/>
    </source>
</evidence>
<evidence type="ECO:0000259" key="9">
    <source>
        <dbReference type="Pfam" id="PF08767"/>
    </source>
</evidence>
<comment type="caution">
    <text evidence="10">The sequence shown here is derived from an EMBL/GenBank/DDBJ whole genome shotgun (WGS) entry which is preliminary data.</text>
</comment>
<evidence type="ECO:0000256" key="5">
    <source>
        <dbReference type="ARBA" id="ARBA00022490"/>
    </source>
</evidence>
<keyword evidence="4" id="KW-0813">Transport</keyword>
<evidence type="ECO:0000313" key="11">
    <source>
        <dbReference type="Proteomes" id="UP001209570"/>
    </source>
</evidence>
<dbReference type="Proteomes" id="UP001209570">
    <property type="component" value="Unassembled WGS sequence"/>
</dbReference>
<evidence type="ECO:0000256" key="6">
    <source>
        <dbReference type="ARBA" id="ARBA00022927"/>
    </source>
</evidence>
<dbReference type="EMBL" id="JAKCXM010000264">
    <property type="protein sequence ID" value="KAJ0397159.1"/>
    <property type="molecule type" value="Genomic_DNA"/>
</dbReference>
<dbReference type="InterPro" id="IPR011989">
    <property type="entry name" value="ARM-like"/>
</dbReference>
<evidence type="ECO:0000256" key="4">
    <source>
        <dbReference type="ARBA" id="ARBA00022448"/>
    </source>
</evidence>
<proteinExistence type="inferred from homology"/>
<sequence length="978" mass="109041">MAATSAPGGLLAVPKEQLELLETAFMLVVEMLNWDFADAMGNLAWSISSDLLPEEDSRPTISPDDSWRDVLVRPELIHSAFNTYAFFRSLETKNEQLLHLARQFLIQLASLRGPIFQNRKENVQFLSEIFRGTTGLIHQPFLDLVSPQDHAAVELATREMIDMCQLLFRLIKNLGIQELLEHGPDRLLLTLLEELSSLSCKLLRSALDTIRAHRQANTADAVEDLWQLEGLDILLDSWVTLVSDPALDAAPSSDQLSPTLHAVSAALSQFSAPVVELYLEMQLELCAVNALADQDEDEDVEDNSAAGSHEQIELAAALARMNAASSSSLLWKLLQSVLAEIQQNLAVHQGHDNLTPVLSQLYEKLHFLVDFSGLFLADEFTGERPCIPPRIHATLLAGASDSADVINLLLFIMSQLLEFEATRVAQNPHSQRLSPFVSEQLIRTITRLCATYLTPDAMTHAIDVAPALLQVFGNHAGGRASELVNFLVQQCTVYLIHWPTQPVVMQNLMEFLLVLSRTRAINYVLGSAFWQSLVQANASAGTCLVRAGNGDPLLLATARIPSSLRGQLTESLCRAGMTSDDEALRLAHFDAIVSPLASRLQRVISTPNFQSSDSVNDVRVQEEVKLIIEMYSGVARSAEVRSHAMISSTALPVLPVMVKLFDLFHGDAQIVYLVLRFFCVFVEAQICYVTPKDALHVYTSCHELIRTYCRHHLGRKTTLNDEEDSYNDVLALLQLLSHLVNKEIIDFSDHSAEQTDVDNATVVVADVVFAGLSQVIPLMTEELLQYPSLSKQYFTLISFMIDVHADKLSSLDDRLFSMLLQSLLVGIRHVDVDVARNSFQAIGELAGFHLKARQTGEGGLERHRVAHPEVFVHFIRVILRMALFEDFNPVILDVCAGALYPLILIEQERYYGVVEEIQNEQTDPIVRERLLVAFRALMSFLQPEDIAMGTACTRKYRNLFKSNLFQFVATVRGFVQVK</sequence>
<name>A0AAD5LDF2_PYTIN</name>
<dbReference type="Gene3D" id="1.25.10.10">
    <property type="entry name" value="Leucine-rich Repeat Variant"/>
    <property type="match status" value="1"/>
</dbReference>
<organism evidence="10 11">
    <name type="scientific">Pythium insidiosum</name>
    <name type="common">Pythiosis disease agent</name>
    <dbReference type="NCBI Taxonomy" id="114742"/>
    <lineage>
        <taxon>Eukaryota</taxon>
        <taxon>Sar</taxon>
        <taxon>Stramenopiles</taxon>
        <taxon>Oomycota</taxon>
        <taxon>Peronosporomycetes</taxon>
        <taxon>Pythiales</taxon>
        <taxon>Pythiaceae</taxon>
        <taxon>Pythium</taxon>
    </lineage>
</organism>
<keyword evidence="6" id="KW-0653">Protein transport</keyword>
<dbReference type="GO" id="GO:0005049">
    <property type="term" value="F:nuclear export signal receptor activity"/>
    <property type="evidence" value="ECO:0007669"/>
    <property type="project" value="InterPro"/>
</dbReference>
<dbReference type="Pfam" id="PF08767">
    <property type="entry name" value="CRM1_C"/>
    <property type="match status" value="1"/>
</dbReference>
<keyword evidence="5" id="KW-0963">Cytoplasm</keyword>
<evidence type="ECO:0000256" key="2">
    <source>
        <dbReference type="ARBA" id="ARBA00004496"/>
    </source>
</evidence>
<dbReference type="AlphaFoldDB" id="A0AAD5LDF2"/>
<feature type="domain" description="Exportin-1 C-terminal" evidence="9">
    <location>
        <begin position="772"/>
        <end position="845"/>
    </location>
</feature>
<dbReference type="GO" id="GO:0006611">
    <property type="term" value="P:protein export from nucleus"/>
    <property type="evidence" value="ECO:0007669"/>
    <property type="project" value="TreeGrafter"/>
</dbReference>
<evidence type="ECO:0000256" key="3">
    <source>
        <dbReference type="ARBA" id="ARBA00009466"/>
    </source>
</evidence>
<evidence type="ECO:0000256" key="7">
    <source>
        <dbReference type="ARBA" id="ARBA00023242"/>
    </source>
</evidence>
<gene>
    <name evidence="10" type="ORF">P43SY_006014</name>
</gene>
<comment type="subcellular location">
    <subcellularLocation>
        <location evidence="2">Cytoplasm</location>
    </subcellularLocation>
    <subcellularLocation>
        <location evidence="1">Nucleus</location>
    </subcellularLocation>
</comment>
<dbReference type="GO" id="GO:0005643">
    <property type="term" value="C:nuclear pore"/>
    <property type="evidence" value="ECO:0007669"/>
    <property type="project" value="TreeGrafter"/>
</dbReference>
<protein>
    <recommendedName>
        <fullName evidence="8">Exportin-4</fullName>
    </recommendedName>
</protein>
<accession>A0AAD5LDF2</accession>
<dbReference type="InterPro" id="IPR016024">
    <property type="entry name" value="ARM-type_fold"/>
</dbReference>
<dbReference type="InterPro" id="IPR014877">
    <property type="entry name" value="XPO1_C_dom"/>
</dbReference>
<dbReference type="GO" id="GO:0005737">
    <property type="term" value="C:cytoplasm"/>
    <property type="evidence" value="ECO:0007669"/>
    <property type="project" value="UniProtKB-SubCell"/>
</dbReference>
<keyword evidence="7" id="KW-0539">Nucleus</keyword>
<keyword evidence="11" id="KW-1185">Reference proteome</keyword>
<dbReference type="InterPro" id="IPR044189">
    <property type="entry name" value="XPO4/7-like"/>
</dbReference>
<comment type="similarity">
    <text evidence="3">Belongs to the exportin family.</text>
</comment>
<dbReference type="PANTHER" id="PTHR12596">
    <property type="entry name" value="EXPORTIN 4,7-RELATED"/>
    <property type="match status" value="1"/>
</dbReference>